<name>A0ABQ3J1A6_9RHOB</name>
<evidence type="ECO:0000259" key="6">
    <source>
        <dbReference type="Pfam" id="PF00892"/>
    </source>
</evidence>
<dbReference type="PANTHER" id="PTHR32322">
    <property type="entry name" value="INNER MEMBRANE TRANSPORTER"/>
    <property type="match status" value="1"/>
</dbReference>
<feature type="transmembrane region" description="Helical" evidence="5">
    <location>
        <begin position="94"/>
        <end position="115"/>
    </location>
</feature>
<feature type="transmembrane region" description="Helical" evidence="5">
    <location>
        <begin position="186"/>
        <end position="205"/>
    </location>
</feature>
<dbReference type="SUPFAM" id="SSF103481">
    <property type="entry name" value="Multidrug resistance efflux transporter EmrE"/>
    <property type="match status" value="2"/>
</dbReference>
<dbReference type="PANTHER" id="PTHR32322:SF9">
    <property type="entry name" value="AMINO-ACID METABOLITE EFFLUX PUMP-RELATED"/>
    <property type="match status" value="1"/>
</dbReference>
<evidence type="ECO:0000256" key="3">
    <source>
        <dbReference type="ARBA" id="ARBA00022989"/>
    </source>
</evidence>
<evidence type="ECO:0000256" key="4">
    <source>
        <dbReference type="ARBA" id="ARBA00023136"/>
    </source>
</evidence>
<feature type="transmembrane region" description="Helical" evidence="5">
    <location>
        <begin position="127"/>
        <end position="144"/>
    </location>
</feature>
<feature type="transmembrane region" description="Helical" evidence="5">
    <location>
        <begin position="12"/>
        <end position="31"/>
    </location>
</feature>
<comment type="subcellular location">
    <subcellularLocation>
        <location evidence="1">Membrane</location>
        <topology evidence="1">Multi-pass membrane protein</topology>
    </subcellularLocation>
</comment>
<feature type="domain" description="EamA" evidence="6">
    <location>
        <begin position="14"/>
        <end position="142"/>
    </location>
</feature>
<comment type="caution">
    <text evidence="7">The sequence shown here is derived from an EMBL/GenBank/DDBJ whole genome shotgun (WGS) entry which is preliminary data.</text>
</comment>
<protein>
    <submittedName>
        <fullName evidence="7">Membrane protein</fullName>
    </submittedName>
</protein>
<reference evidence="8" key="1">
    <citation type="journal article" date="2019" name="Int. J. Syst. Evol. Microbiol.">
        <title>The Global Catalogue of Microorganisms (GCM) 10K type strain sequencing project: providing services to taxonomists for standard genome sequencing and annotation.</title>
        <authorList>
            <consortium name="The Broad Institute Genomics Platform"/>
            <consortium name="The Broad Institute Genome Sequencing Center for Infectious Disease"/>
            <person name="Wu L."/>
            <person name="Ma J."/>
        </authorList>
    </citation>
    <scope>NUCLEOTIDE SEQUENCE [LARGE SCALE GENOMIC DNA]</scope>
    <source>
        <strain evidence="8">KCTC 42443</strain>
    </source>
</reference>
<feature type="transmembrane region" description="Helical" evidence="5">
    <location>
        <begin position="272"/>
        <end position="293"/>
    </location>
</feature>
<dbReference type="RefSeq" id="WP_191286400.1">
    <property type="nucleotide sequence ID" value="NZ_BNCH01000004.1"/>
</dbReference>
<dbReference type="InterPro" id="IPR050638">
    <property type="entry name" value="AA-Vitamin_Transporters"/>
</dbReference>
<dbReference type="InterPro" id="IPR000620">
    <property type="entry name" value="EamA_dom"/>
</dbReference>
<sequence length="305" mass="32086">MTDTPTSRDWGGVISLGLIWGATFMVVSIALEGYGPVTVATARTTLGAVALLCVMAATGRSLPRREGRLWAYIALIGLLSTALPFVLLSWGQQYVSSAFAGLSMAAIPLMVLPLAHFFSDEPLNLRKFIGVSLGFSGALVLIGPGQAQLGQGAEPLAQLACIAAALCYSVASVFTRRCPPVDPVTLAALTLVVGSVTLLPIMLITEGVPGWAGPRSGWAIIALGLVPTALATLLRVSIIRSAGSVFMTLVNYQVPIWSMMFGAWILSEALPLRFFIALAMILTGLAISQWLSLSKMLRGGRASAR</sequence>
<dbReference type="EMBL" id="BNCH01000004">
    <property type="protein sequence ID" value="GHE99390.1"/>
    <property type="molecule type" value="Genomic_DNA"/>
</dbReference>
<gene>
    <name evidence="7" type="ORF">GCM10016455_20170</name>
</gene>
<feature type="transmembrane region" description="Helical" evidence="5">
    <location>
        <begin position="69"/>
        <end position="88"/>
    </location>
</feature>
<evidence type="ECO:0000256" key="5">
    <source>
        <dbReference type="SAM" id="Phobius"/>
    </source>
</evidence>
<feature type="transmembrane region" description="Helical" evidence="5">
    <location>
        <begin position="245"/>
        <end position="266"/>
    </location>
</feature>
<proteinExistence type="predicted"/>
<evidence type="ECO:0000256" key="1">
    <source>
        <dbReference type="ARBA" id="ARBA00004141"/>
    </source>
</evidence>
<evidence type="ECO:0000313" key="7">
    <source>
        <dbReference type="EMBL" id="GHE99390.1"/>
    </source>
</evidence>
<keyword evidence="8" id="KW-1185">Reference proteome</keyword>
<keyword evidence="3 5" id="KW-1133">Transmembrane helix</keyword>
<feature type="transmembrane region" description="Helical" evidence="5">
    <location>
        <begin position="217"/>
        <end position="238"/>
    </location>
</feature>
<feature type="transmembrane region" description="Helical" evidence="5">
    <location>
        <begin position="156"/>
        <end position="174"/>
    </location>
</feature>
<feature type="domain" description="EamA" evidence="6">
    <location>
        <begin position="158"/>
        <end position="287"/>
    </location>
</feature>
<accession>A0ABQ3J1A6</accession>
<keyword evidence="2 5" id="KW-0812">Transmembrane</keyword>
<dbReference type="Proteomes" id="UP000609802">
    <property type="component" value="Unassembled WGS sequence"/>
</dbReference>
<evidence type="ECO:0000256" key="2">
    <source>
        <dbReference type="ARBA" id="ARBA00022692"/>
    </source>
</evidence>
<organism evidence="7 8">
    <name type="scientific">Aliiroseovarius zhejiangensis</name>
    <dbReference type="NCBI Taxonomy" id="1632025"/>
    <lineage>
        <taxon>Bacteria</taxon>
        <taxon>Pseudomonadati</taxon>
        <taxon>Pseudomonadota</taxon>
        <taxon>Alphaproteobacteria</taxon>
        <taxon>Rhodobacterales</taxon>
        <taxon>Paracoccaceae</taxon>
        <taxon>Aliiroseovarius</taxon>
    </lineage>
</organism>
<evidence type="ECO:0000313" key="8">
    <source>
        <dbReference type="Proteomes" id="UP000609802"/>
    </source>
</evidence>
<keyword evidence="4 5" id="KW-0472">Membrane</keyword>
<feature type="transmembrane region" description="Helical" evidence="5">
    <location>
        <begin position="37"/>
        <end position="57"/>
    </location>
</feature>
<dbReference type="Pfam" id="PF00892">
    <property type="entry name" value="EamA"/>
    <property type="match status" value="2"/>
</dbReference>
<dbReference type="InterPro" id="IPR037185">
    <property type="entry name" value="EmrE-like"/>
</dbReference>